<dbReference type="AlphaFoldDB" id="B7G9N9"/>
<dbReference type="OrthoDB" id="64523at2759"/>
<sequence length="345" mass="39149">MDANVGQRDSHVQHLEQLCKEARSLWLKSAKVTDLIEVEKLYRSVWESTHNEMRNSSNVSASAHDVVHQQAGEKLAMILLQSRRPDEANSILKVLNFTCRLSSSVLNYPTGRSIAFVQQPRSSLSNTAPCRIWDQFLSKDELNCLLTAFYDPNAHYWTSHQYAVEPPSPYFSYLIPLDPETGRNEYGTIGSIIRRIQRQIAEWKPLVQQCTYCEMWAHNRPHATGHQLHFDSDNEGDGDVIRNPLVSTILYLTPGNDSVGGPSLITNQRRSSQHLADQGWYTPAVYNRLVAFDGKVLHGVIPGKGVAPVNQECMPCSSNRRVTLMLAFWKRITTLSESRQRQRMG</sequence>
<dbReference type="Proteomes" id="UP000000759">
    <property type="component" value="Chromosome 21"/>
</dbReference>
<evidence type="ECO:0000313" key="2">
    <source>
        <dbReference type="Proteomes" id="UP000000759"/>
    </source>
</evidence>
<gene>
    <name evidence="1" type="ORF">PHATRDRAFT_49155</name>
</gene>
<dbReference type="PaxDb" id="2850-Phatr49155"/>
<protein>
    <recommendedName>
        <fullName evidence="3">Fe2OG dioxygenase domain-containing protein</fullName>
    </recommendedName>
</protein>
<dbReference type="GeneID" id="7195653"/>
<dbReference type="HOGENOM" id="CLU_638591_0_0_1"/>
<dbReference type="eggNOG" id="ENOG502S296">
    <property type="taxonomic scope" value="Eukaryota"/>
</dbReference>
<evidence type="ECO:0000313" key="1">
    <source>
        <dbReference type="EMBL" id="EEC44477.1"/>
    </source>
</evidence>
<dbReference type="EMBL" id="CM000623">
    <property type="protein sequence ID" value="EEC44477.1"/>
    <property type="molecule type" value="Genomic_DNA"/>
</dbReference>
<accession>B7G9N9</accession>
<dbReference type="InParanoid" id="B7G9N9"/>
<reference evidence="2" key="2">
    <citation type="submission" date="2008-08" db="EMBL/GenBank/DDBJ databases">
        <authorList>
            <consortium name="Diatom Consortium"/>
            <person name="Grigoriev I."/>
            <person name="Grimwood J."/>
            <person name="Kuo A."/>
            <person name="Otillar R.P."/>
            <person name="Salamov A."/>
            <person name="Detter J.C."/>
            <person name="Lindquist E."/>
            <person name="Shapiro H."/>
            <person name="Lucas S."/>
            <person name="Glavina del Rio T."/>
            <person name="Pitluck S."/>
            <person name="Rokhsar D."/>
            <person name="Bowler C."/>
        </authorList>
    </citation>
    <scope>GENOME REANNOTATION</scope>
    <source>
        <strain evidence="2">CCAP 1055/1</strain>
    </source>
</reference>
<organism evidence="1 2">
    <name type="scientific">Phaeodactylum tricornutum (strain CCAP 1055/1)</name>
    <dbReference type="NCBI Taxonomy" id="556484"/>
    <lineage>
        <taxon>Eukaryota</taxon>
        <taxon>Sar</taxon>
        <taxon>Stramenopiles</taxon>
        <taxon>Ochrophyta</taxon>
        <taxon>Bacillariophyta</taxon>
        <taxon>Bacillariophyceae</taxon>
        <taxon>Bacillariophycidae</taxon>
        <taxon>Naviculales</taxon>
        <taxon>Phaeodactylaceae</taxon>
        <taxon>Phaeodactylum</taxon>
    </lineage>
</organism>
<proteinExistence type="predicted"/>
<name>B7G9N9_PHATC</name>
<keyword evidence="2" id="KW-1185">Reference proteome</keyword>
<evidence type="ECO:0008006" key="3">
    <source>
        <dbReference type="Google" id="ProtNLM"/>
    </source>
</evidence>
<dbReference type="KEGG" id="pti:PHATRDRAFT_49155"/>
<reference evidence="1 2" key="1">
    <citation type="journal article" date="2008" name="Nature">
        <title>The Phaeodactylum genome reveals the evolutionary history of diatom genomes.</title>
        <authorList>
            <person name="Bowler C."/>
            <person name="Allen A.E."/>
            <person name="Badger J.H."/>
            <person name="Grimwood J."/>
            <person name="Jabbari K."/>
            <person name="Kuo A."/>
            <person name="Maheswari U."/>
            <person name="Martens C."/>
            <person name="Maumus F."/>
            <person name="Otillar R.P."/>
            <person name="Rayko E."/>
            <person name="Salamov A."/>
            <person name="Vandepoele K."/>
            <person name="Beszteri B."/>
            <person name="Gruber A."/>
            <person name="Heijde M."/>
            <person name="Katinka M."/>
            <person name="Mock T."/>
            <person name="Valentin K."/>
            <person name="Verret F."/>
            <person name="Berges J.A."/>
            <person name="Brownlee C."/>
            <person name="Cadoret J.P."/>
            <person name="Chiovitti A."/>
            <person name="Choi C.J."/>
            <person name="Coesel S."/>
            <person name="De Martino A."/>
            <person name="Detter J.C."/>
            <person name="Durkin C."/>
            <person name="Falciatore A."/>
            <person name="Fournet J."/>
            <person name="Haruta M."/>
            <person name="Huysman M.J."/>
            <person name="Jenkins B.D."/>
            <person name="Jiroutova K."/>
            <person name="Jorgensen R.E."/>
            <person name="Joubert Y."/>
            <person name="Kaplan A."/>
            <person name="Kroger N."/>
            <person name="Kroth P.G."/>
            <person name="La Roche J."/>
            <person name="Lindquist E."/>
            <person name="Lommer M."/>
            <person name="Martin-Jezequel V."/>
            <person name="Lopez P.J."/>
            <person name="Lucas S."/>
            <person name="Mangogna M."/>
            <person name="McGinnis K."/>
            <person name="Medlin L.K."/>
            <person name="Montsant A."/>
            <person name="Oudot-Le Secq M.P."/>
            <person name="Napoli C."/>
            <person name="Obornik M."/>
            <person name="Parker M.S."/>
            <person name="Petit J.L."/>
            <person name="Porcel B.M."/>
            <person name="Poulsen N."/>
            <person name="Robison M."/>
            <person name="Rychlewski L."/>
            <person name="Rynearson T.A."/>
            <person name="Schmutz J."/>
            <person name="Shapiro H."/>
            <person name="Siaut M."/>
            <person name="Stanley M."/>
            <person name="Sussman M.R."/>
            <person name="Taylor A.R."/>
            <person name="Vardi A."/>
            <person name="von Dassow P."/>
            <person name="Vyverman W."/>
            <person name="Willis A."/>
            <person name="Wyrwicz L.S."/>
            <person name="Rokhsar D.S."/>
            <person name="Weissenbach J."/>
            <person name="Armbrust E.V."/>
            <person name="Green B.R."/>
            <person name="Van de Peer Y."/>
            <person name="Grigoriev I.V."/>
        </authorList>
    </citation>
    <scope>NUCLEOTIDE SEQUENCE [LARGE SCALE GENOMIC DNA]</scope>
    <source>
        <strain evidence="1 2">CCAP 1055/1</strain>
    </source>
</reference>
<dbReference type="RefSeq" id="XP_002183808.1">
    <property type="nucleotide sequence ID" value="XM_002183772.1"/>
</dbReference>